<organism evidence="1 2">
    <name type="scientific">Modicella reniformis</name>
    <dbReference type="NCBI Taxonomy" id="1440133"/>
    <lineage>
        <taxon>Eukaryota</taxon>
        <taxon>Fungi</taxon>
        <taxon>Fungi incertae sedis</taxon>
        <taxon>Mucoromycota</taxon>
        <taxon>Mortierellomycotina</taxon>
        <taxon>Mortierellomycetes</taxon>
        <taxon>Mortierellales</taxon>
        <taxon>Mortierellaceae</taxon>
        <taxon>Modicella</taxon>
    </lineage>
</organism>
<proteinExistence type="predicted"/>
<sequence length="98" mass="11356">MAQLAMNTSIVALHNSSPFSLFFARKFNGFYNCSNEKNEVLSHEKLLERLEYMTKIVFPAIDEKSRETQRKMIQRFNATVLHDDFPDGAKVMTLDPIK</sequence>
<reference evidence="1" key="1">
    <citation type="journal article" date="2020" name="Fungal Divers.">
        <title>Resolving the Mortierellaceae phylogeny through synthesis of multi-gene phylogenetics and phylogenomics.</title>
        <authorList>
            <person name="Vandepol N."/>
            <person name="Liber J."/>
            <person name="Desiro A."/>
            <person name="Na H."/>
            <person name="Kennedy M."/>
            <person name="Barry K."/>
            <person name="Grigoriev I.V."/>
            <person name="Miller A.N."/>
            <person name="O'Donnell K."/>
            <person name="Stajich J.E."/>
            <person name="Bonito G."/>
        </authorList>
    </citation>
    <scope>NUCLEOTIDE SEQUENCE</scope>
    <source>
        <strain evidence="1">MES-2147</strain>
    </source>
</reference>
<dbReference type="OrthoDB" id="10267344at2759"/>
<evidence type="ECO:0000313" key="2">
    <source>
        <dbReference type="Proteomes" id="UP000749646"/>
    </source>
</evidence>
<name>A0A9P6IHE9_9FUNG</name>
<dbReference type="EMBL" id="JAAAHW010011584">
    <property type="protein sequence ID" value="KAF9919082.1"/>
    <property type="molecule type" value="Genomic_DNA"/>
</dbReference>
<protein>
    <submittedName>
        <fullName evidence="1">Uncharacterized protein</fullName>
    </submittedName>
</protein>
<dbReference type="Proteomes" id="UP000749646">
    <property type="component" value="Unassembled WGS sequence"/>
</dbReference>
<evidence type="ECO:0000313" key="1">
    <source>
        <dbReference type="EMBL" id="KAF9919082.1"/>
    </source>
</evidence>
<accession>A0A9P6IHE9</accession>
<keyword evidence="2" id="KW-1185">Reference proteome</keyword>
<feature type="non-terminal residue" evidence="1">
    <location>
        <position position="98"/>
    </location>
</feature>
<gene>
    <name evidence="1" type="ORF">BGZ65_012318</name>
</gene>
<comment type="caution">
    <text evidence="1">The sequence shown here is derived from an EMBL/GenBank/DDBJ whole genome shotgun (WGS) entry which is preliminary data.</text>
</comment>
<dbReference type="AlphaFoldDB" id="A0A9P6IHE9"/>